<feature type="transmembrane region" description="Helical" evidence="1">
    <location>
        <begin position="86"/>
        <end position="119"/>
    </location>
</feature>
<sequence length="191" mass="21468">MAFGVVLSIHSALGTSPISSLPYTLSFIFNMSVGMLTILMHIVMILLQMLLLQKNFQWHQWLQLPVGLIFGLMIDALMWLTQAWQIQIYSLQIAMCLLSCLFTAFGVCFVIQANLVFLAGEGLYAAVSQRFKISFGKCKTYGDLILVFIAVIISAWMLSEIVGVREGTIISALLVGTMVKFLLEKFKRFHF</sequence>
<protein>
    <submittedName>
        <fullName evidence="2">YitT family protein</fullName>
    </submittedName>
</protein>
<organism evidence="2 5">
    <name type="scientific">Acinetobacter wanghuae</name>
    <dbReference type="NCBI Taxonomy" id="2662362"/>
    <lineage>
        <taxon>Bacteria</taxon>
        <taxon>Pseudomonadati</taxon>
        <taxon>Pseudomonadota</taxon>
        <taxon>Gammaproteobacteria</taxon>
        <taxon>Moraxellales</taxon>
        <taxon>Moraxellaceae</taxon>
        <taxon>Acinetobacter</taxon>
    </lineage>
</organism>
<dbReference type="Proteomes" id="UP000327478">
    <property type="component" value="Chromosome"/>
</dbReference>
<dbReference type="EMBL" id="WITK01000022">
    <property type="protein sequence ID" value="MQW93041.1"/>
    <property type="molecule type" value="Genomic_DNA"/>
</dbReference>
<dbReference type="Pfam" id="PF19700">
    <property type="entry name" value="DUF6198"/>
    <property type="match status" value="1"/>
</dbReference>
<feature type="transmembrane region" description="Helical" evidence="1">
    <location>
        <begin position="61"/>
        <end position="80"/>
    </location>
</feature>
<dbReference type="InterPro" id="IPR038750">
    <property type="entry name" value="YczE/YyaS-like"/>
</dbReference>
<evidence type="ECO:0000256" key="1">
    <source>
        <dbReference type="SAM" id="Phobius"/>
    </source>
</evidence>
<dbReference type="AlphaFoldDB" id="A0A5Q0P6J5"/>
<dbReference type="PANTHER" id="PTHR40078:SF1">
    <property type="entry name" value="INTEGRAL MEMBRANE PROTEIN"/>
    <property type="match status" value="1"/>
</dbReference>
<feature type="transmembrane region" description="Helical" evidence="1">
    <location>
        <begin position="140"/>
        <end position="158"/>
    </location>
</feature>
<reference evidence="4 5" key="1">
    <citation type="submission" date="2019-10" db="EMBL/GenBank/DDBJ databases">
        <authorList>
            <person name="Dong K."/>
        </authorList>
    </citation>
    <scope>NUCLEOTIDE SEQUENCE [LARGE SCALE GENOMIC DNA]</scope>
    <source>
        <strain evidence="3">Dk386</strain>
        <strain evidence="4">dk386</strain>
        <strain evidence="5">dk771</strain>
        <strain evidence="2">Dk771</strain>
    </source>
</reference>
<evidence type="ECO:0000313" key="4">
    <source>
        <dbReference type="Proteomes" id="UP000327478"/>
    </source>
</evidence>
<dbReference type="PANTHER" id="PTHR40078">
    <property type="entry name" value="INTEGRAL MEMBRANE PROTEIN-RELATED"/>
    <property type="match status" value="1"/>
</dbReference>
<feature type="transmembrane region" description="Helical" evidence="1">
    <location>
        <begin position="164"/>
        <end position="183"/>
    </location>
</feature>
<keyword evidence="4" id="KW-1185">Reference proteome</keyword>
<gene>
    <name evidence="3" type="ORF">GFH30_13145</name>
    <name evidence="2" type="ORF">GHJ48_11680</name>
</gene>
<dbReference type="EMBL" id="CP045650">
    <property type="protein sequence ID" value="QGA12242.1"/>
    <property type="molecule type" value="Genomic_DNA"/>
</dbReference>
<dbReference type="Proteomes" id="UP000480556">
    <property type="component" value="Unassembled WGS sequence"/>
</dbReference>
<keyword evidence="1" id="KW-0472">Membrane</keyword>
<proteinExistence type="predicted"/>
<keyword evidence="1" id="KW-1133">Transmembrane helix</keyword>
<evidence type="ECO:0000313" key="2">
    <source>
        <dbReference type="EMBL" id="MQW93041.1"/>
    </source>
</evidence>
<keyword evidence="1" id="KW-0812">Transmembrane</keyword>
<name>A0A5Q0P6J5_9GAMM</name>
<evidence type="ECO:0000313" key="5">
    <source>
        <dbReference type="Proteomes" id="UP000480556"/>
    </source>
</evidence>
<feature type="transmembrane region" description="Helical" evidence="1">
    <location>
        <begin position="24"/>
        <end position="49"/>
    </location>
</feature>
<accession>A0A5Q0P6J5</accession>
<evidence type="ECO:0000313" key="3">
    <source>
        <dbReference type="EMBL" id="QGA12242.1"/>
    </source>
</evidence>